<dbReference type="Proteomes" id="UP000294543">
    <property type="component" value="Unassembled WGS sequence"/>
</dbReference>
<dbReference type="PROSITE" id="PS51257">
    <property type="entry name" value="PROKAR_LIPOPROTEIN"/>
    <property type="match status" value="1"/>
</dbReference>
<evidence type="ECO:0000313" key="1">
    <source>
        <dbReference type="EMBL" id="TDD13430.1"/>
    </source>
</evidence>
<accession>A0A4R4WIK4</accession>
<dbReference type="EMBL" id="SMKP01000175">
    <property type="protein sequence ID" value="TDD13430.1"/>
    <property type="molecule type" value="Genomic_DNA"/>
</dbReference>
<organism evidence="1 2">
    <name type="scientific">Nonomuraea diastatica</name>
    <dbReference type="NCBI Taxonomy" id="1848329"/>
    <lineage>
        <taxon>Bacteria</taxon>
        <taxon>Bacillati</taxon>
        <taxon>Actinomycetota</taxon>
        <taxon>Actinomycetes</taxon>
        <taxon>Streptosporangiales</taxon>
        <taxon>Streptosporangiaceae</taxon>
        <taxon>Nonomuraea</taxon>
    </lineage>
</organism>
<keyword evidence="2" id="KW-1185">Reference proteome</keyword>
<name>A0A4R4WIK4_9ACTN</name>
<protein>
    <submittedName>
        <fullName evidence="1">ABC transporter substrate-binding protein</fullName>
    </submittedName>
</protein>
<evidence type="ECO:0000313" key="2">
    <source>
        <dbReference type="Proteomes" id="UP000294543"/>
    </source>
</evidence>
<reference evidence="1 2" key="1">
    <citation type="submission" date="2019-03" db="EMBL/GenBank/DDBJ databases">
        <title>Draft genome sequences of novel Actinobacteria.</title>
        <authorList>
            <person name="Sahin N."/>
            <person name="Ay H."/>
            <person name="Saygin H."/>
        </authorList>
    </citation>
    <scope>NUCLEOTIDE SEQUENCE [LARGE SCALE GENOMIC DNA]</scope>
    <source>
        <strain evidence="1 2">KC712</strain>
    </source>
</reference>
<feature type="non-terminal residue" evidence="1">
    <location>
        <position position="35"/>
    </location>
</feature>
<proteinExistence type="predicted"/>
<sequence>MRPVRTAFAGALLGTLVLAGCGQAGTTATPSSAPA</sequence>
<dbReference type="AlphaFoldDB" id="A0A4R4WIK4"/>
<comment type="caution">
    <text evidence="1">The sequence shown here is derived from an EMBL/GenBank/DDBJ whole genome shotgun (WGS) entry which is preliminary data.</text>
</comment>
<gene>
    <name evidence="1" type="ORF">E1294_41085</name>
</gene>